<reference evidence="2 3" key="1">
    <citation type="submission" date="2016-10" db="EMBL/GenBank/DDBJ databases">
        <authorList>
            <person name="Varghese N."/>
            <person name="Submissions S."/>
        </authorList>
    </citation>
    <scope>NUCLEOTIDE SEQUENCE [LARGE SCALE GENOMIC DNA]</scope>
    <source>
        <strain evidence="2 3">DSM 13796</strain>
    </source>
</reference>
<feature type="transmembrane region" description="Helical" evidence="1">
    <location>
        <begin position="6"/>
        <end position="24"/>
    </location>
</feature>
<name>A0A1I5ZDB2_9BACI</name>
<accession>A0A1I5ZDB2</accession>
<protein>
    <submittedName>
        <fullName evidence="2">Uncharacterized protein</fullName>
    </submittedName>
</protein>
<dbReference type="Proteomes" id="UP000182762">
    <property type="component" value="Unassembled WGS sequence"/>
</dbReference>
<keyword evidence="1" id="KW-0812">Transmembrane</keyword>
<comment type="caution">
    <text evidence="2">The sequence shown here is derived from an EMBL/GenBank/DDBJ whole genome shotgun (WGS) entry which is preliminary data.</text>
</comment>
<proteinExistence type="predicted"/>
<sequence length="52" mass="5963">MIIGEALFTLIIFFMLNLLCDTFLMKKESSLKRLGIVSCMQTMIAIILFSIF</sequence>
<feature type="transmembrane region" description="Helical" evidence="1">
    <location>
        <begin position="31"/>
        <end position="51"/>
    </location>
</feature>
<evidence type="ECO:0000313" key="3">
    <source>
        <dbReference type="Proteomes" id="UP000182762"/>
    </source>
</evidence>
<organism evidence="2 3">
    <name type="scientific">Priestia endophytica DSM 13796</name>
    <dbReference type="NCBI Taxonomy" id="1121089"/>
    <lineage>
        <taxon>Bacteria</taxon>
        <taxon>Bacillati</taxon>
        <taxon>Bacillota</taxon>
        <taxon>Bacilli</taxon>
        <taxon>Bacillales</taxon>
        <taxon>Bacillaceae</taxon>
        <taxon>Priestia</taxon>
    </lineage>
</organism>
<dbReference type="EMBL" id="FOXX01000004">
    <property type="protein sequence ID" value="SFQ54440.1"/>
    <property type="molecule type" value="Genomic_DNA"/>
</dbReference>
<keyword evidence="3" id="KW-1185">Reference proteome</keyword>
<evidence type="ECO:0000256" key="1">
    <source>
        <dbReference type="SAM" id="Phobius"/>
    </source>
</evidence>
<evidence type="ECO:0000313" key="2">
    <source>
        <dbReference type="EMBL" id="SFQ54440.1"/>
    </source>
</evidence>
<keyword evidence="1" id="KW-1133">Transmembrane helix</keyword>
<keyword evidence="1" id="KW-0472">Membrane</keyword>
<gene>
    <name evidence="2" type="ORF">SAMN02745910_01931</name>
</gene>